<keyword evidence="1" id="KW-0547">Nucleotide-binding</keyword>
<dbReference type="SUPFAM" id="SSF52540">
    <property type="entry name" value="P-loop containing nucleoside triphosphate hydrolases"/>
    <property type="match status" value="1"/>
</dbReference>
<dbReference type="Pfam" id="PF00071">
    <property type="entry name" value="Ras"/>
    <property type="match status" value="1"/>
</dbReference>
<keyword evidence="2" id="KW-0342">GTP-binding</keyword>
<evidence type="ECO:0000256" key="1">
    <source>
        <dbReference type="ARBA" id="ARBA00022741"/>
    </source>
</evidence>
<protein>
    <submittedName>
        <fullName evidence="3">Uncharacterized protein</fullName>
    </submittedName>
</protein>
<dbReference type="InterPro" id="IPR027417">
    <property type="entry name" value="P-loop_NTPase"/>
</dbReference>
<dbReference type="Proteomes" id="UP000494040">
    <property type="component" value="Unassembled WGS sequence"/>
</dbReference>
<reference evidence="3" key="1">
    <citation type="submission" date="2022-01" db="UniProtKB">
        <authorList>
            <consortium name="EnsemblMetazoa"/>
        </authorList>
    </citation>
    <scope>IDENTIFICATION</scope>
</reference>
<dbReference type="GO" id="GO:0005525">
    <property type="term" value="F:GTP binding"/>
    <property type="evidence" value="ECO:0007669"/>
    <property type="project" value="UniProtKB-KW"/>
</dbReference>
<keyword evidence="4" id="KW-1185">Reference proteome</keyword>
<dbReference type="InterPro" id="IPR001806">
    <property type="entry name" value="Small_GTPase"/>
</dbReference>
<dbReference type="OMA" id="KMWGQPS"/>
<dbReference type="InterPro" id="IPR050227">
    <property type="entry name" value="Rab"/>
</dbReference>
<dbReference type="GeneID" id="106673430"/>
<dbReference type="RefSeq" id="XP_014261059.1">
    <property type="nucleotide sequence ID" value="XM_014405573.2"/>
</dbReference>
<evidence type="ECO:0000313" key="4">
    <source>
        <dbReference type="Proteomes" id="UP000494040"/>
    </source>
</evidence>
<dbReference type="EnsemblMetazoa" id="XM_014405573.2">
    <property type="protein sequence ID" value="XP_014261059.1"/>
    <property type="gene ID" value="LOC106673430"/>
</dbReference>
<dbReference type="PANTHER" id="PTHR47977">
    <property type="entry name" value="RAS-RELATED PROTEIN RAB"/>
    <property type="match status" value="1"/>
</dbReference>
<dbReference type="AlphaFoldDB" id="A0A8I6SBG8"/>
<dbReference type="OrthoDB" id="265044at2759"/>
<name>A0A8I6SBG8_CIMLE</name>
<dbReference type="FunFam" id="3.40.50.300:FF:001447">
    <property type="entry name" value="Ras-related protein Rab-1B"/>
    <property type="match status" value="1"/>
</dbReference>
<proteinExistence type="predicted"/>
<dbReference type="SMART" id="SM00174">
    <property type="entry name" value="RHO"/>
    <property type="match status" value="1"/>
</dbReference>
<dbReference type="SMART" id="SM00173">
    <property type="entry name" value="RAS"/>
    <property type="match status" value="1"/>
</dbReference>
<dbReference type="PROSITE" id="PS51419">
    <property type="entry name" value="RAB"/>
    <property type="match status" value="1"/>
</dbReference>
<evidence type="ECO:0000256" key="2">
    <source>
        <dbReference type="ARBA" id="ARBA00023134"/>
    </source>
</evidence>
<dbReference type="KEGG" id="clec:106673430"/>
<accession>A0A8I6SBG8</accession>
<dbReference type="Gene3D" id="3.40.50.300">
    <property type="entry name" value="P-loop containing nucleotide triphosphate hydrolases"/>
    <property type="match status" value="1"/>
</dbReference>
<dbReference type="SMART" id="SM00175">
    <property type="entry name" value="RAB"/>
    <property type="match status" value="1"/>
</dbReference>
<organism evidence="3 4">
    <name type="scientific">Cimex lectularius</name>
    <name type="common">Bed bug</name>
    <name type="synonym">Acanthia lectularia</name>
    <dbReference type="NCBI Taxonomy" id="79782"/>
    <lineage>
        <taxon>Eukaryota</taxon>
        <taxon>Metazoa</taxon>
        <taxon>Ecdysozoa</taxon>
        <taxon>Arthropoda</taxon>
        <taxon>Hexapoda</taxon>
        <taxon>Insecta</taxon>
        <taxon>Pterygota</taxon>
        <taxon>Neoptera</taxon>
        <taxon>Paraneoptera</taxon>
        <taxon>Hemiptera</taxon>
        <taxon>Heteroptera</taxon>
        <taxon>Panheteroptera</taxon>
        <taxon>Cimicomorpha</taxon>
        <taxon>Cimicidae</taxon>
        <taxon>Cimex</taxon>
    </lineage>
</organism>
<dbReference type="GO" id="GO:0003924">
    <property type="term" value="F:GTPase activity"/>
    <property type="evidence" value="ECO:0007669"/>
    <property type="project" value="InterPro"/>
</dbReference>
<sequence length="189" mass="21532">MPMRLFRGKLVLIGDAAVGKSAICQTFATDGSEFPKNYNMTLGAEVYQKQIQISGTEDLVELLIYDSPSFEMYIELLDSFWRSPHLLMVVYDVTNKKSLEAVSDWVSTARQVQWQGPNNGPIASVLFANKDDLEQRRQCGENEGLEMAEQYLMKFFTGSAKNNQGLEDPFRYLANAFYQHSITEPPFYE</sequence>
<evidence type="ECO:0000313" key="3">
    <source>
        <dbReference type="EnsemblMetazoa" id="XP_014261059.1"/>
    </source>
</evidence>
<dbReference type="PROSITE" id="PS51421">
    <property type="entry name" value="RAS"/>
    <property type="match status" value="1"/>
</dbReference>
<dbReference type="PRINTS" id="PR00449">
    <property type="entry name" value="RASTRNSFRMNG"/>
</dbReference>